<dbReference type="RefSeq" id="WP_163493695.1">
    <property type="nucleotide sequence ID" value="NZ_CP048711.1"/>
</dbReference>
<evidence type="ECO:0000313" key="1">
    <source>
        <dbReference type="EMBL" id="QIB64445.1"/>
    </source>
</evidence>
<organism evidence="1 2">
    <name type="scientific">Kineobactrum salinum</name>
    <dbReference type="NCBI Taxonomy" id="2708301"/>
    <lineage>
        <taxon>Bacteria</taxon>
        <taxon>Pseudomonadati</taxon>
        <taxon>Pseudomonadota</taxon>
        <taxon>Gammaproteobacteria</taxon>
        <taxon>Cellvibrionales</taxon>
        <taxon>Halieaceae</taxon>
        <taxon>Kineobactrum</taxon>
    </lineage>
</organism>
<dbReference type="EMBL" id="CP048711">
    <property type="protein sequence ID" value="QIB64445.1"/>
    <property type="molecule type" value="Genomic_DNA"/>
</dbReference>
<evidence type="ECO:0000313" key="2">
    <source>
        <dbReference type="Proteomes" id="UP000477680"/>
    </source>
</evidence>
<reference evidence="1 2" key="1">
    <citation type="submission" date="2020-02" db="EMBL/GenBank/DDBJ databases">
        <title>Genome sequencing for Kineobactrum sp. M2.</title>
        <authorList>
            <person name="Park S.-J."/>
        </authorList>
    </citation>
    <scope>NUCLEOTIDE SEQUENCE [LARGE SCALE GENOMIC DNA]</scope>
    <source>
        <strain evidence="1 2">M2</strain>
    </source>
</reference>
<sequence>MARFLLTLAVIGLLASNFLVLTWNAATIRLSDALESVGVSTVYGRLQEHRKGQDRHLEQALTEQRTMREQVRYAGESIRQRTVKSAAANIGSLPAEAVPYLGWAVVVGVTDYELMLACENLQELESLYHSLGVAVEADPEAMQLICEPEIKTFSEAYARIPDALAAEYAEFQEWANSDPAPTGSATVPPVE</sequence>
<accession>A0A6C0U250</accession>
<protein>
    <submittedName>
        <fullName evidence="1">Uncharacterized protein</fullName>
    </submittedName>
</protein>
<dbReference type="AlphaFoldDB" id="A0A6C0U250"/>
<dbReference type="Proteomes" id="UP000477680">
    <property type="component" value="Chromosome"/>
</dbReference>
<proteinExistence type="predicted"/>
<dbReference type="KEGG" id="kim:G3T16_02560"/>
<keyword evidence="2" id="KW-1185">Reference proteome</keyword>
<gene>
    <name evidence="1" type="ORF">G3T16_02560</name>
</gene>
<name>A0A6C0U250_9GAMM</name>